<feature type="compositionally biased region" description="Polar residues" evidence="1">
    <location>
        <begin position="233"/>
        <end position="242"/>
    </location>
</feature>
<dbReference type="AlphaFoldDB" id="A0A074VEZ3"/>
<feature type="region of interest" description="Disordered" evidence="1">
    <location>
        <begin position="230"/>
        <end position="281"/>
    </location>
</feature>
<gene>
    <name evidence="2" type="ORF">M437DRAFT_69333</name>
</gene>
<proteinExistence type="predicted"/>
<protein>
    <submittedName>
        <fullName evidence="2">Uncharacterized protein</fullName>
    </submittedName>
</protein>
<dbReference type="HOGENOM" id="CLU_990398_0_0_1"/>
<evidence type="ECO:0000256" key="1">
    <source>
        <dbReference type="SAM" id="MobiDB-lite"/>
    </source>
</evidence>
<dbReference type="GeneID" id="63918635"/>
<keyword evidence="3" id="KW-1185">Reference proteome</keyword>
<accession>A0A074VEZ3</accession>
<sequence length="281" mass="31389">MTSEPSAFTRKPQDSIRMHRQQAEVLRRMMQSVSNLHEYTANSNPDDTTYQGVVREDFGKFWAVRPPVPILHAILGTTKIGELRKDDRGSDNMAPPPSSDKPSSTRSSQQNFVDLKVYVPCVEINGRSYISHNGEIFGPAQQAIGRQSRVHHEQLYQEDFSDSLDFRGMNDSNDVAQEEIKYHHSPAVTLSGDNNTTKNFDGSYQHTVESAASSIPHYKPATSKKRFIDSCPVQEQSSTATDLTKPKKRRINSPDIEQKTTNRSSHHVASKCSGAGLNKNG</sequence>
<feature type="region of interest" description="Disordered" evidence="1">
    <location>
        <begin position="82"/>
        <end position="109"/>
    </location>
</feature>
<dbReference type="Proteomes" id="UP000030672">
    <property type="component" value="Unassembled WGS sequence"/>
</dbReference>
<dbReference type="EMBL" id="KL584849">
    <property type="protein sequence ID" value="KEQ59315.1"/>
    <property type="molecule type" value="Genomic_DNA"/>
</dbReference>
<evidence type="ECO:0000313" key="3">
    <source>
        <dbReference type="Proteomes" id="UP000030672"/>
    </source>
</evidence>
<organism evidence="2 3">
    <name type="scientific">Aureobasidium melanogenum (strain CBS 110374)</name>
    <name type="common">Aureobasidium pullulans var. melanogenum</name>
    <dbReference type="NCBI Taxonomy" id="1043003"/>
    <lineage>
        <taxon>Eukaryota</taxon>
        <taxon>Fungi</taxon>
        <taxon>Dikarya</taxon>
        <taxon>Ascomycota</taxon>
        <taxon>Pezizomycotina</taxon>
        <taxon>Dothideomycetes</taxon>
        <taxon>Dothideomycetidae</taxon>
        <taxon>Dothideales</taxon>
        <taxon>Saccotheciaceae</taxon>
        <taxon>Aureobasidium</taxon>
    </lineage>
</organism>
<dbReference type="RefSeq" id="XP_040876338.1">
    <property type="nucleotide sequence ID" value="XM_041025262.1"/>
</dbReference>
<name>A0A074VEZ3_AURM1</name>
<evidence type="ECO:0000313" key="2">
    <source>
        <dbReference type="EMBL" id="KEQ59315.1"/>
    </source>
</evidence>
<reference evidence="2 3" key="1">
    <citation type="journal article" date="2014" name="BMC Genomics">
        <title>Genome sequencing of four Aureobasidium pullulans varieties: biotechnological potential, stress tolerance, and description of new species.</title>
        <authorList>
            <person name="Gostin Ar C."/>
            <person name="Ohm R.A."/>
            <person name="Kogej T."/>
            <person name="Sonjak S."/>
            <person name="Turk M."/>
            <person name="Zajc J."/>
            <person name="Zalar P."/>
            <person name="Grube M."/>
            <person name="Sun H."/>
            <person name="Han J."/>
            <person name="Sharma A."/>
            <person name="Chiniquy J."/>
            <person name="Ngan C.Y."/>
            <person name="Lipzen A."/>
            <person name="Barry K."/>
            <person name="Grigoriev I.V."/>
            <person name="Gunde-Cimerman N."/>
        </authorList>
    </citation>
    <scope>NUCLEOTIDE SEQUENCE [LARGE SCALE GENOMIC DNA]</scope>
    <source>
        <strain evidence="2 3">CBS 110374</strain>
    </source>
</reference>